<gene>
    <name evidence="1" type="ORF">jhhlp_008453</name>
</gene>
<protein>
    <submittedName>
        <fullName evidence="1">Uncharacterized protein</fullName>
    </submittedName>
</protein>
<dbReference type="VEuPathDB" id="FungiDB:jhhlp_008453"/>
<comment type="caution">
    <text evidence="1">The sequence shown here is derived from an EMBL/GenBank/DDBJ whole genome shotgun (WGS) entry which is preliminary data.</text>
</comment>
<name>A0A2N3MY40_9PEZI</name>
<proteinExistence type="predicted"/>
<dbReference type="OrthoDB" id="4436466at2759"/>
<organism evidence="1 2">
    <name type="scientific">Lomentospora prolificans</name>
    <dbReference type="NCBI Taxonomy" id="41688"/>
    <lineage>
        <taxon>Eukaryota</taxon>
        <taxon>Fungi</taxon>
        <taxon>Dikarya</taxon>
        <taxon>Ascomycota</taxon>
        <taxon>Pezizomycotina</taxon>
        <taxon>Sordariomycetes</taxon>
        <taxon>Hypocreomycetidae</taxon>
        <taxon>Microascales</taxon>
        <taxon>Microascaceae</taxon>
        <taxon>Lomentospora</taxon>
    </lineage>
</organism>
<accession>A0A2N3MY40</accession>
<sequence length="211" mass="23528">MALWTRNCTFVPFGPETDPLFKHQILKQINPYNKPVSSDSCVRTIPYSKIKPALLEDAQKGGAKLMEAFCAGMWGGYGYAIQRRLMRLSKDDSNREDLWEKADIVKSTFEPGTYFTNHFVVLSKSPRSVTLRGCFSPRQFPPGPQDVDTVCELTIVLDDKKRTATLALNSITFNGTKEASEAPDPFGGVAGWLHRQYAKLLVESGADNCTQ</sequence>
<evidence type="ECO:0000313" key="2">
    <source>
        <dbReference type="Proteomes" id="UP000233524"/>
    </source>
</evidence>
<dbReference type="EMBL" id="NLAX01001623">
    <property type="protein sequence ID" value="PKS05086.1"/>
    <property type="molecule type" value="Genomic_DNA"/>
</dbReference>
<evidence type="ECO:0000313" key="1">
    <source>
        <dbReference type="EMBL" id="PKS05086.1"/>
    </source>
</evidence>
<dbReference type="AlphaFoldDB" id="A0A2N3MY40"/>
<dbReference type="InParanoid" id="A0A2N3MY40"/>
<dbReference type="Proteomes" id="UP000233524">
    <property type="component" value="Unassembled WGS sequence"/>
</dbReference>
<reference evidence="1 2" key="1">
    <citation type="journal article" date="2017" name="G3 (Bethesda)">
        <title>First Draft Genome Sequence of the Pathogenic Fungus Lomentospora prolificans (Formerly Scedosporium prolificans).</title>
        <authorList>
            <person name="Luo R."/>
            <person name="Zimin A."/>
            <person name="Workman R."/>
            <person name="Fan Y."/>
            <person name="Pertea G."/>
            <person name="Grossman N."/>
            <person name="Wear M.P."/>
            <person name="Jia B."/>
            <person name="Miller H."/>
            <person name="Casadevall A."/>
            <person name="Timp W."/>
            <person name="Zhang S.X."/>
            <person name="Salzberg S.L."/>
        </authorList>
    </citation>
    <scope>NUCLEOTIDE SEQUENCE [LARGE SCALE GENOMIC DNA]</scope>
    <source>
        <strain evidence="1 2">JHH-5317</strain>
    </source>
</reference>
<keyword evidence="2" id="KW-1185">Reference proteome</keyword>
<dbReference type="STRING" id="41688.A0A2N3MY40"/>